<gene>
    <name evidence="1" type="ORF">KDD17_16390</name>
</gene>
<evidence type="ECO:0000313" key="2">
    <source>
        <dbReference type="Proteomes" id="UP000683291"/>
    </source>
</evidence>
<dbReference type="KEGG" id="sual:KDD17_16390"/>
<sequence>MGVVEQLRLVEQVELDQVRLGALYTQLGEQNAESVVARAMEELASRLAQCRAQWNGGKTAQLRKNSRSLIAISEQIGMYRLAQVAADVTSSIDARDDVAVAATLARLMRTGERSLSAVWKMEDQRL</sequence>
<dbReference type="Proteomes" id="UP000683291">
    <property type="component" value="Chromosome 1"/>
</dbReference>
<keyword evidence="2" id="KW-1185">Reference proteome</keyword>
<dbReference type="AlphaFoldDB" id="A0A975JDH6"/>
<reference evidence="1" key="1">
    <citation type="submission" date="2021-04" db="EMBL/GenBank/DDBJ databases">
        <title>Complete genome sequence for Sulfitobacter sp. strain JK7-1.</title>
        <authorList>
            <person name="Park S.-J."/>
        </authorList>
    </citation>
    <scope>NUCLEOTIDE SEQUENCE</scope>
    <source>
        <strain evidence="1">JK7-1</strain>
    </source>
</reference>
<dbReference type="SUPFAM" id="SSF47226">
    <property type="entry name" value="Histidine-containing phosphotransfer domain, HPT domain"/>
    <property type="match status" value="1"/>
</dbReference>
<protein>
    <submittedName>
        <fullName evidence="1">Uncharacterized protein</fullName>
    </submittedName>
</protein>
<name>A0A975JDH6_9RHOB</name>
<dbReference type="EMBL" id="CP073581">
    <property type="protein sequence ID" value="QUJ76438.1"/>
    <property type="molecule type" value="Genomic_DNA"/>
</dbReference>
<dbReference type="InterPro" id="IPR036641">
    <property type="entry name" value="HPT_dom_sf"/>
</dbReference>
<proteinExistence type="predicted"/>
<dbReference type="GO" id="GO:0000160">
    <property type="term" value="P:phosphorelay signal transduction system"/>
    <property type="evidence" value="ECO:0007669"/>
    <property type="project" value="InterPro"/>
</dbReference>
<dbReference type="Gene3D" id="1.20.120.160">
    <property type="entry name" value="HPT domain"/>
    <property type="match status" value="1"/>
</dbReference>
<organism evidence="1 2">
    <name type="scientific">Sulfitobacter albidus</name>
    <dbReference type="NCBI Taxonomy" id="2829501"/>
    <lineage>
        <taxon>Bacteria</taxon>
        <taxon>Pseudomonadati</taxon>
        <taxon>Pseudomonadota</taxon>
        <taxon>Alphaproteobacteria</taxon>
        <taxon>Rhodobacterales</taxon>
        <taxon>Roseobacteraceae</taxon>
        <taxon>Sulfitobacter</taxon>
    </lineage>
</organism>
<accession>A0A975JDH6</accession>
<dbReference type="RefSeq" id="WP_212704636.1">
    <property type="nucleotide sequence ID" value="NZ_CP073581.1"/>
</dbReference>
<evidence type="ECO:0000313" key="1">
    <source>
        <dbReference type="EMBL" id="QUJ76438.1"/>
    </source>
</evidence>